<accession>A0ABR4JQ86</accession>
<comment type="caution">
    <text evidence="2">The sequence shown here is derived from an EMBL/GenBank/DDBJ whole genome shotgun (WGS) entry which is preliminary data.</text>
</comment>
<dbReference type="PANTHER" id="PTHR35605:SF1">
    <property type="entry name" value="ECP2 EFFECTOR PROTEIN DOMAIN-CONTAINING PROTEIN-RELATED"/>
    <property type="match status" value="1"/>
</dbReference>
<dbReference type="Proteomes" id="UP001610446">
    <property type="component" value="Unassembled WGS sequence"/>
</dbReference>
<evidence type="ECO:0000256" key="1">
    <source>
        <dbReference type="SAM" id="SignalP"/>
    </source>
</evidence>
<dbReference type="EMBL" id="JBFXLU010000102">
    <property type="protein sequence ID" value="KAL2842198.1"/>
    <property type="molecule type" value="Genomic_DNA"/>
</dbReference>
<sequence length="125" mass="13709">MRFLFLTVLMTLLAAMASAVHTVHCAGRAIAATQNGLIKAISFLRIIEESGLTGPHGTLPAALRLEAHSCGEVYCNRKNKIQIRWCNDAIERDCLKTYKGEKVAGGVVDHPDMWSLIVQNEENAC</sequence>
<feature type="signal peptide" evidence="1">
    <location>
        <begin position="1"/>
        <end position="19"/>
    </location>
</feature>
<evidence type="ECO:0000313" key="3">
    <source>
        <dbReference type="Proteomes" id="UP001610446"/>
    </source>
</evidence>
<protein>
    <recommendedName>
        <fullName evidence="4">Cyanovirin-N domain-containing protein</fullName>
    </recommendedName>
</protein>
<evidence type="ECO:0008006" key="4">
    <source>
        <dbReference type="Google" id="ProtNLM"/>
    </source>
</evidence>
<reference evidence="2 3" key="1">
    <citation type="submission" date="2024-07" db="EMBL/GenBank/DDBJ databases">
        <title>Section-level genome sequencing and comparative genomics of Aspergillus sections Usti and Cavernicolus.</title>
        <authorList>
            <consortium name="Lawrence Berkeley National Laboratory"/>
            <person name="Nybo J.L."/>
            <person name="Vesth T.C."/>
            <person name="Theobald S."/>
            <person name="Frisvad J.C."/>
            <person name="Larsen T.O."/>
            <person name="Kjaerboelling I."/>
            <person name="Rothschild-Mancinelli K."/>
            <person name="Lyhne E.K."/>
            <person name="Kogle M.E."/>
            <person name="Barry K."/>
            <person name="Clum A."/>
            <person name="Na H."/>
            <person name="Ledsgaard L."/>
            <person name="Lin J."/>
            <person name="Lipzen A."/>
            <person name="Kuo A."/>
            <person name="Riley R."/>
            <person name="Mondo S."/>
            <person name="Labutti K."/>
            <person name="Haridas S."/>
            <person name="Pangalinan J."/>
            <person name="Salamov A.A."/>
            <person name="Simmons B.A."/>
            <person name="Magnuson J.K."/>
            <person name="Chen J."/>
            <person name="Drula E."/>
            <person name="Henrissat B."/>
            <person name="Wiebenga A."/>
            <person name="Lubbers R.J."/>
            <person name="Gomes A.C."/>
            <person name="Makela M.R."/>
            <person name="Stajich J."/>
            <person name="Grigoriev I.V."/>
            <person name="Mortensen U.H."/>
            <person name="De Vries R.P."/>
            <person name="Baker S.E."/>
            <person name="Andersen M.R."/>
        </authorList>
    </citation>
    <scope>NUCLEOTIDE SEQUENCE [LARGE SCALE GENOMIC DNA]</scope>
    <source>
        <strain evidence="2 3">CBS 123904</strain>
    </source>
</reference>
<feature type="chain" id="PRO_5046069185" description="Cyanovirin-N domain-containing protein" evidence="1">
    <location>
        <begin position="20"/>
        <end position="125"/>
    </location>
</feature>
<name>A0ABR4JQ86_9EURO</name>
<keyword evidence="1" id="KW-0732">Signal</keyword>
<keyword evidence="3" id="KW-1185">Reference proteome</keyword>
<proteinExistence type="predicted"/>
<gene>
    <name evidence="2" type="ORF">BJY01DRAFT_249241</name>
</gene>
<evidence type="ECO:0000313" key="2">
    <source>
        <dbReference type="EMBL" id="KAL2842198.1"/>
    </source>
</evidence>
<organism evidence="2 3">
    <name type="scientific">Aspergillus pseudoustus</name>
    <dbReference type="NCBI Taxonomy" id="1810923"/>
    <lineage>
        <taxon>Eukaryota</taxon>
        <taxon>Fungi</taxon>
        <taxon>Dikarya</taxon>
        <taxon>Ascomycota</taxon>
        <taxon>Pezizomycotina</taxon>
        <taxon>Eurotiomycetes</taxon>
        <taxon>Eurotiomycetidae</taxon>
        <taxon>Eurotiales</taxon>
        <taxon>Aspergillaceae</taxon>
        <taxon>Aspergillus</taxon>
        <taxon>Aspergillus subgen. Nidulantes</taxon>
    </lineage>
</organism>
<dbReference type="PANTHER" id="PTHR35605">
    <property type="entry name" value="ECP2 EFFECTOR PROTEIN DOMAIN-CONTAINING PROTEIN-RELATED"/>
    <property type="match status" value="1"/>
</dbReference>